<evidence type="ECO:0000313" key="10">
    <source>
        <dbReference type="Proteomes" id="UP000332933"/>
    </source>
</evidence>
<evidence type="ECO:0000256" key="6">
    <source>
        <dbReference type="SAM" id="Phobius"/>
    </source>
</evidence>
<dbReference type="SUPFAM" id="SSF58038">
    <property type="entry name" value="SNARE fusion complex"/>
    <property type="match status" value="1"/>
</dbReference>
<accession>A0A485KSG8</accession>
<evidence type="ECO:0000256" key="1">
    <source>
        <dbReference type="ARBA" id="ARBA00004167"/>
    </source>
</evidence>
<name>A0A485KSG8_9STRA</name>
<keyword evidence="2" id="KW-0813">Transport</keyword>
<gene>
    <name evidence="9" type="primary">Aste57867_10642</name>
    <name evidence="8" type="ORF">As57867_010602</name>
    <name evidence="9" type="ORF">ASTE57867_10642</name>
</gene>
<dbReference type="Proteomes" id="UP000332933">
    <property type="component" value="Unassembled WGS sequence"/>
</dbReference>
<evidence type="ECO:0000313" key="9">
    <source>
        <dbReference type="EMBL" id="VFT87514.1"/>
    </source>
</evidence>
<dbReference type="EMBL" id="CAADRA010005243">
    <property type="protein sequence ID" value="VFT87514.1"/>
    <property type="molecule type" value="Genomic_DNA"/>
</dbReference>
<evidence type="ECO:0000259" key="7">
    <source>
        <dbReference type="PROSITE" id="PS50192"/>
    </source>
</evidence>
<dbReference type="GO" id="GO:0016020">
    <property type="term" value="C:membrane"/>
    <property type="evidence" value="ECO:0007669"/>
    <property type="project" value="UniProtKB-SubCell"/>
</dbReference>
<dbReference type="Gene3D" id="1.20.5.110">
    <property type="match status" value="1"/>
</dbReference>
<reference evidence="9 10" key="1">
    <citation type="submission" date="2019-03" db="EMBL/GenBank/DDBJ databases">
        <authorList>
            <person name="Gaulin E."/>
            <person name="Dumas B."/>
        </authorList>
    </citation>
    <scope>NUCLEOTIDE SEQUENCE [LARGE SCALE GENOMIC DNA]</scope>
    <source>
        <strain evidence="9">CBS 568.67</strain>
    </source>
</reference>
<evidence type="ECO:0000313" key="8">
    <source>
        <dbReference type="EMBL" id="KAF0698737.1"/>
    </source>
</evidence>
<keyword evidence="4 6" id="KW-1133">Transmembrane helix</keyword>
<organism evidence="9 10">
    <name type="scientific">Aphanomyces stellatus</name>
    <dbReference type="NCBI Taxonomy" id="120398"/>
    <lineage>
        <taxon>Eukaryota</taxon>
        <taxon>Sar</taxon>
        <taxon>Stramenopiles</taxon>
        <taxon>Oomycota</taxon>
        <taxon>Saprolegniomycetes</taxon>
        <taxon>Saprolegniales</taxon>
        <taxon>Verrucalvaceae</taxon>
        <taxon>Aphanomyces</taxon>
    </lineage>
</organism>
<dbReference type="OrthoDB" id="18679at2759"/>
<comment type="subcellular location">
    <subcellularLocation>
        <location evidence="1">Membrane</location>
        <topology evidence="1">Single-pass membrane protein</topology>
    </subcellularLocation>
</comment>
<keyword evidence="5 6" id="KW-0472">Membrane</keyword>
<sequence length="123" mass="13765">MKQDPKWGLEDVDDHTHYKAADSPRHAALTIEEQQQQHEGALDEILAGAKRIKNHAGGMHTEVQTQNAMIDNIANNTSRAAEEVERQANVAAQVAKKRKQLCVYYTVIITLIVVLLLLIFLLP</sequence>
<feature type="transmembrane region" description="Helical" evidence="6">
    <location>
        <begin position="102"/>
        <end position="122"/>
    </location>
</feature>
<evidence type="ECO:0000256" key="5">
    <source>
        <dbReference type="ARBA" id="ARBA00023136"/>
    </source>
</evidence>
<proteinExistence type="predicted"/>
<dbReference type="InterPro" id="IPR000727">
    <property type="entry name" value="T_SNARE_dom"/>
</dbReference>
<evidence type="ECO:0000256" key="3">
    <source>
        <dbReference type="ARBA" id="ARBA00022692"/>
    </source>
</evidence>
<dbReference type="PROSITE" id="PS50192">
    <property type="entry name" value="T_SNARE"/>
    <property type="match status" value="1"/>
</dbReference>
<evidence type="ECO:0000256" key="2">
    <source>
        <dbReference type="ARBA" id="ARBA00022448"/>
    </source>
</evidence>
<dbReference type="PANTHER" id="PTHR12791">
    <property type="entry name" value="GOLGI SNARE BET1-RELATED"/>
    <property type="match status" value="1"/>
</dbReference>
<keyword evidence="10" id="KW-1185">Reference proteome</keyword>
<dbReference type="AlphaFoldDB" id="A0A485KSG8"/>
<feature type="domain" description="T-SNARE coiled-coil homology" evidence="7">
    <location>
        <begin position="32"/>
        <end position="94"/>
    </location>
</feature>
<evidence type="ECO:0000256" key="4">
    <source>
        <dbReference type="ARBA" id="ARBA00022989"/>
    </source>
</evidence>
<dbReference type="GO" id="GO:0005737">
    <property type="term" value="C:cytoplasm"/>
    <property type="evidence" value="ECO:0007669"/>
    <property type="project" value="UniProtKB-ARBA"/>
</dbReference>
<dbReference type="GO" id="GO:0012505">
    <property type="term" value="C:endomembrane system"/>
    <property type="evidence" value="ECO:0007669"/>
    <property type="project" value="UniProtKB-ARBA"/>
</dbReference>
<keyword evidence="3 6" id="KW-0812">Transmembrane</keyword>
<reference evidence="8" key="2">
    <citation type="submission" date="2019-06" db="EMBL/GenBank/DDBJ databases">
        <title>Genomics analysis of Aphanomyces spp. identifies a new class of oomycete effector associated with host adaptation.</title>
        <authorList>
            <person name="Gaulin E."/>
        </authorList>
    </citation>
    <scope>NUCLEOTIDE SEQUENCE</scope>
    <source>
        <strain evidence="8">CBS 578.67</strain>
    </source>
</reference>
<dbReference type="EMBL" id="VJMH01005222">
    <property type="protein sequence ID" value="KAF0698737.1"/>
    <property type="molecule type" value="Genomic_DNA"/>
</dbReference>
<protein>
    <submittedName>
        <fullName evidence="9">Aste57867_10642 protein</fullName>
    </submittedName>
</protein>